<evidence type="ECO:0000313" key="1">
    <source>
        <dbReference type="EMBL" id="SMF78867.1"/>
    </source>
</evidence>
<evidence type="ECO:0000313" key="2">
    <source>
        <dbReference type="Proteomes" id="UP000192940"/>
    </source>
</evidence>
<dbReference type="AlphaFoldDB" id="A0A1X7H3A2"/>
<name>A0A1X7H3A2_9BACL</name>
<keyword evidence="2" id="KW-1185">Reference proteome</keyword>
<protein>
    <submittedName>
        <fullName evidence="1">Uncharacterized protein</fullName>
    </submittedName>
</protein>
<sequence>MSMNSKEYYFKDLEEIITDPILIGSSEDELNEEIDNNMWRISFDAELKKV</sequence>
<proteinExistence type="predicted"/>
<gene>
    <name evidence="1" type="ORF">SAMN05661091_1623</name>
</gene>
<dbReference type="EMBL" id="LT840184">
    <property type="protein sequence ID" value="SMF78867.1"/>
    <property type="molecule type" value="Genomic_DNA"/>
</dbReference>
<organism evidence="1 2">
    <name type="scientific">Paenibacillus uliginis N3/975</name>
    <dbReference type="NCBI Taxonomy" id="1313296"/>
    <lineage>
        <taxon>Bacteria</taxon>
        <taxon>Bacillati</taxon>
        <taxon>Bacillota</taxon>
        <taxon>Bacilli</taxon>
        <taxon>Bacillales</taxon>
        <taxon>Paenibacillaceae</taxon>
        <taxon>Paenibacillus</taxon>
    </lineage>
</organism>
<dbReference type="RefSeq" id="WP_208918529.1">
    <property type="nucleotide sequence ID" value="NZ_LT840184.1"/>
</dbReference>
<reference evidence="1 2" key="1">
    <citation type="submission" date="2017-04" db="EMBL/GenBank/DDBJ databases">
        <authorList>
            <person name="Afonso C.L."/>
            <person name="Miller P.J."/>
            <person name="Scott M.A."/>
            <person name="Spackman E."/>
            <person name="Goraichik I."/>
            <person name="Dimitrov K.M."/>
            <person name="Suarez D.L."/>
            <person name="Swayne D.E."/>
        </authorList>
    </citation>
    <scope>NUCLEOTIDE SEQUENCE [LARGE SCALE GENOMIC DNA]</scope>
    <source>
        <strain evidence="1 2">N3/975</strain>
    </source>
</reference>
<dbReference type="Proteomes" id="UP000192940">
    <property type="component" value="Chromosome I"/>
</dbReference>
<accession>A0A1X7H3A2</accession>